<dbReference type="EMBL" id="QLTT01000015">
    <property type="protein sequence ID" value="RAS59263.1"/>
    <property type="molecule type" value="Genomic_DNA"/>
</dbReference>
<evidence type="ECO:0000313" key="3">
    <source>
        <dbReference type="Proteomes" id="UP000248714"/>
    </source>
</evidence>
<comment type="caution">
    <text evidence="2">The sequence shown here is derived from an EMBL/GenBank/DDBJ whole genome shotgun (WGS) entry which is preliminary data.</text>
</comment>
<name>A0ABX9DVS6_9PSEU</name>
<reference evidence="2 3" key="1">
    <citation type="submission" date="2018-06" db="EMBL/GenBank/DDBJ databases">
        <title>Genomic Encyclopedia of Type Strains, Phase IV (KMG-IV): sequencing the most valuable type-strain genomes for metagenomic binning, comparative biology and taxonomic classification.</title>
        <authorList>
            <person name="Goeker M."/>
        </authorList>
    </citation>
    <scope>NUCLEOTIDE SEQUENCE [LARGE SCALE GENOMIC DNA]</scope>
    <source>
        <strain evidence="2 3">DSM 45479</strain>
    </source>
</reference>
<evidence type="ECO:0000313" key="2">
    <source>
        <dbReference type="EMBL" id="RAS59263.1"/>
    </source>
</evidence>
<dbReference type="RefSeq" id="WP_233442557.1">
    <property type="nucleotide sequence ID" value="NZ_QLTT01000015.1"/>
</dbReference>
<evidence type="ECO:0000259" key="1">
    <source>
        <dbReference type="Pfam" id="PF14280"/>
    </source>
</evidence>
<gene>
    <name evidence="2" type="ORF">C8D87_115124</name>
</gene>
<dbReference type="InterPro" id="IPR025375">
    <property type="entry name" value="DUF4365"/>
</dbReference>
<dbReference type="Pfam" id="PF14280">
    <property type="entry name" value="DUF4365"/>
    <property type="match status" value="1"/>
</dbReference>
<accession>A0ABX9DVS6</accession>
<dbReference type="Proteomes" id="UP000248714">
    <property type="component" value="Unassembled WGS sequence"/>
</dbReference>
<proteinExistence type="predicted"/>
<organism evidence="2 3">
    <name type="scientific">Lentzea atacamensis</name>
    <dbReference type="NCBI Taxonomy" id="531938"/>
    <lineage>
        <taxon>Bacteria</taxon>
        <taxon>Bacillati</taxon>
        <taxon>Actinomycetota</taxon>
        <taxon>Actinomycetes</taxon>
        <taxon>Pseudonocardiales</taxon>
        <taxon>Pseudonocardiaceae</taxon>
        <taxon>Lentzea</taxon>
    </lineage>
</organism>
<protein>
    <submittedName>
        <fullName evidence="2">Uncharacterized protein DUF4365</fullName>
    </submittedName>
</protein>
<keyword evidence="3" id="KW-1185">Reference proteome</keyword>
<sequence length="383" mass="43775">MIFVQSKASDRNFPGETDRGFHYLCKAADVDYWMSADNPVLLVCSHPQTGEAWWMHIQTWFADPGHRASGRIDFDKSTQRFDQDAAHRLLNLADPHGNAHVAIAEHREESLTSNLLQVEIPALLYGAPTKYSDPRDVTARQREFAEEDVRHDFILRGGRVYSWLPPEETALRHVICGPTDAIETAEWSADPQRQRWLVQLMNYALQRDVRADCAWHGGRKVVYFRPTSDLRPRQIRGASGRQCLVFNPKFKKSAPQEISYCKHAALEWQFLLLDGQWFCALTPTSHYTRDGYRDSLFLSDLLTGIKQLDRNPAVRGQTGMWATYLHGEDGVFEPRETLLTYGSLMTFTATRAIDDQAWLADPRKDGAVAEDEPEVFTLFEVES</sequence>
<feature type="domain" description="DUF4365" evidence="1">
    <location>
        <begin position="1"/>
        <end position="92"/>
    </location>
</feature>